<keyword evidence="3" id="KW-0805">Transcription regulation</keyword>
<comment type="similarity">
    <text evidence="2">Belongs to the NGG1 family.</text>
</comment>
<dbReference type="GO" id="GO:0003713">
    <property type="term" value="F:transcription coactivator activity"/>
    <property type="evidence" value="ECO:0007669"/>
    <property type="project" value="TreeGrafter"/>
</dbReference>
<dbReference type="GO" id="GO:0006357">
    <property type="term" value="P:regulation of transcription by RNA polymerase II"/>
    <property type="evidence" value="ECO:0007669"/>
    <property type="project" value="TreeGrafter"/>
</dbReference>
<feature type="compositionally biased region" description="Basic and acidic residues" evidence="6">
    <location>
        <begin position="458"/>
        <end position="471"/>
    </location>
</feature>
<protein>
    <recommendedName>
        <fullName evidence="9">Transcriptional regulator Ngg1</fullName>
    </recommendedName>
</protein>
<feature type="compositionally biased region" description="Low complexity" evidence="6">
    <location>
        <begin position="537"/>
        <end position="554"/>
    </location>
</feature>
<dbReference type="EMBL" id="QWIL01001432">
    <property type="protein sequence ID" value="RMY03346.1"/>
    <property type="molecule type" value="Genomic_DNA"/>
</dbReference>
<feature type="region of interest" description="Disordered" evidence="6">
    <location>
        <begin position="448"/>
        <end position="485"/>
    </location>
</feature>
<evidence type="ECO:0008006" key="9">
    <source>
        <dbReference type="Google" id="ProtNLM"/>
    </source>
</evidence>
<evidence type="ECO:0000256" key="5">
    <source>
        <dbReference type="ARBA" id="ARBA00023242"/>
    </source>
</evidence>
<evidence type="ECO:0000313" key="8">
    <source>
        <dbReference type="Proteomes" id="UP000271337"/>
    </source>
</evidence>
<evidence type="ECO:0000256" key="6">
    <source>
        <dbReference type="SAM" id="MobiDB-lite"/>
    </source>
</evidence>
<gene>
    <name evidence="7" type="ORF">D0867_10723</name>
</gene>
<feature type="compositionally biased region" description="Basic and acidic residues" evidence="6">
    <location>
        <begin position="170"/>
        <end position="224"/>
    </location>
</feature>
<accession>A0A3M6YJW2</accession>
<feature type="region of interest" description="Disordered" evidence="6">
    <location>
        <begin position="498"/>
        <end position="581"/>
    </location>
</feature>
<feature type="compositionally biased region" description="Pro residues" evidence="6">
    <location>
        <begin position="567"/>
        <end position="579"/>
    </location>
</feature>
<dbReference type="Proteomes" id="UP000271337">
    <property type="component" value="Unassembled WGS sequence"/>
</dbReference>
<evidence type="ECO:0000256" key="4">
    <source>
        <dbReference type="ARBA" id="ARBA00023163"/>
    </source>
</evidence>
<comment type="caution">
    <text evidence="7">The sequence shown here is derived from an EMBL/GenBank/DDBJ whole genome shotgun (WGS) entry which is preliminary data.</text>
</comment>
<feature type="compositionally biased region" description="Low complexity" evidence="6">
    <location>
        <begin position="600"/>
        <end position="624"/>
    </location>
</feature>
<feature type="compositionally biased region" description="Basic and acidic residues" evidence="6">
    <location>
        <begin position="129"/>
        <end position="159"/>
    </location>
</feature>
<organism evidence="7 8">
    <name type="scientific">Hortaea werneckii</name>
    <name type="common">Black yeast</name>
    <name type="synonym">Cladosporium werneckii</name>
    <dbReference type="NCBI Taxonomy" id="91943"/>
    <lineage>
        <taxon>Eukaryota</taxon>
        <taxon>Fungi</taxon>
        <taxon>Dikarya</taxon>
        <taxon>Ascomycota</taxon>
        <taxon>Pezizomycotina</taxon>
        <taxon>Dothideomycetes</taxon>
        <taxon>Dothideomycetidae</taxon>
        <taxon>Mycosphaerellales</taxon>
        <taxon>Teratosphaeriaceae</taxon>
        <taxon>Hortaea</taxon>
    </lineage>
</organism>
<feature type="region of interest" description="Disordered" evidence="6">
    <location>
        <begin position="1"/>
        <end position="87"/>
    </location>
</feature>
<dbReference type="GO" id="GO:0005634">
    <property type="term" value="C:nucleus"/>
    <property type="evidence" value="ECO:0007669"/>
    <property type="project" value="UniProtKB-SubCell"/>
</dbReference>
<feature type="region of interest" description="Disordered" evidence="6">
    <location>
        <begin position="275"/>
        <end position="317"/>
    </location>
</feature>
<comment type="subcellular location">
    <subcellularLocation>
        <location evidence="1">Nucleus</location>
    </subcellularLocation>
</comment>
<name>A0A3M6YJW2_HORWE</name>
<keyword evidence="4" id="KW-0804">Transcription</keyword>
<feature type="compositionally biased region" description="Low complexity" evidence="6">
    <location>
        <begin position="26"/>
        <end position="39"/>
    </location>
</feature>
<feature type="compositionally biased region" description="Acidic residues" evidence="6">
    <location>
        <begin position="473"/>
        <end position="483"/>
    </location>
</feature>
<proteinExistence type="inferred from homology"/>
<feature type="region of interest" description="Disordered" evidence="6">
    <location>
        <begin position="119"/>
        <end position="251"/>
    </location>
</feature>
<evidence type="ECO:0000313" key="7">
    <source>
        <dbReference type="EMBL" id="RMY03346.1"/>
    </source>
</evidence>
<sequence length="793" mass="85463">MLIDATHPGRAKGTAHVQVAGHLTMPSAASKNKPSASRSTNRDRRSSSRHSTPVSALTESTTAPPTPLQSTPSAPAASSNAPSQPTIPRETAYLHTVTASLLPPRGEGHHDIEQLIQGTSSRGGAEPPTAKELHGLHDRIRDSVGKSMAKRGEACDRSMRLLVQKRKDRQQREREADADREAQEQVRKREKNDAGAKRERDQERGDREKVKKEVKLSRKRSHDEMEVDEEGSEDRKEKRESVPSVGAHGVARQDGVGVHDVIMSSLIVKLKLATGAQSPPTPPIQPGTGQIDPMDTAASPASSTATSSDPSKDPSATVPLYERAFGKDPTQFDDPTVYDIRDIDDSMTLAQKREILQVKHWPASDLRDLTAGDPPDADFSNAKPANQVNFGTFQTYAEPFIRPYTEEDVAFLKDSIATSQPNASGDRDLAFVIPARGTRGYKEVWAAEDGLTGVEPPARQEKGRNEPRGGMEEMGDDVGDTDEVSMGPVMNRLLSLVRPQPGAGRKKGGGQQGEGGGAEDEEGDITMTDGVEDPTSSQQAGAGADDLQQQSASSKPVTALPSDLLPRPLPGSTHPPPVQPDYESLEQRALQELKYIGFLSPSESNPSSSSNNNSTSTSTNPTNPANYETREDDEVAARLRTLQHELRRISHLNNLRKSRVLELAEERMAMQEYSNIADDLDNQVNAAYLKRNRSLAKPSSSKKHQAAAARLAGQKGVAVAGGAAGAGGRGVSEGVKALMQKREDWIGMVGPVVGFGRPQIPGDMETVFDEASMRRLEKSAREAAEVDGPAEGE</sequence>
<dbReference type="PANTHER" id="PTHR13556:SF2">
    <property type="entry name" value="TRANSCRIPTIONAL ADAPTER 3"/>
    <property type="match status" value="1"/>
</dbReference>
<feature type="region of interest" description="Disordered" evidence="6">
    <location>
        <begin position="599"/>
        <end position="632"/>
    </location>
</feature>
<reference evidence="7 8" key="1">
    <citation type="journal article" date="2018" name="BMC Genomics">
        <title>Genomic evidence for intraspecific hybridization in a clonal and extremely halotolerant yeast.</title>
        <authorList>
            <person name="Gostincar C."/>
            <person name="Stajich J.E."/>
            <person name="Zupancic J."/>
            <person name="Zalar P."/>
            <person name="Gunde-Cimerman N."/>
        </authorList>
    </citation>
    <scope>NUCLEOTIDE SEQUENCE [LARGE SCALE GENOMIC DNA]</scope>
    <source>
        <strain evidence="7 8">EXF-6669</strain>
    </source>
</reference>
<feature type="compositionally biased region" description="Low complexity" evidence="6">
    <location>
        <begin position="286"/>
        <end position="317"/>
    </location>
</feature>
<dbReference type="Pfam" id="PF10198">
    <property type="entry name" value="Ada3"/>
    <property type="match status" value="1"/>
</dbReference>
<dbReference type="OrthoDB" id="1232at2759"/>
<dbReference type="VEuPathDB" id="FungiDB:BTJ68_15443"/>
<feature type="compositionally biased region" description="Low complexity" evidence="6">
    <location>
        <begin position="60"/>
        <end position="86"/>
    </location>
</feature>
<keyword evidence="5" id="KW-0539">Nucleus</keyword>
<dbReference type="PANTHER" id="PTHR13556">
    <property type="entry name" value="TRANSCRIPTIONAL ADAPTER 3-RELATED"/>
    <property type="match status" value="1"/>
</dbReference>
<dbReference type="GO" id="GO:0000124">
    <property type="term" value="C:SAGA complex"/>
    <property type="evidence" value="ECO:0007669"/>
    <property type="project" value="TreeGrafter"/>
</dbReference>
<dbReference type="AlphaFoldDB" id="A0A3M6YJW2"/>
<evidence type="ECO:0000256" key="3">
    <source>
        <dbReference type="ARBA" id="ARBA00023015"/>
    </source>
</evidence>
<evidence type="ECO:0000256" key="2">
    <source>
        <dbReference type="ARBA" id="ARBA00005330"/>
    </source>
</evidence>
<dbReference type="InterPro" id="IPR019340">
    <property type="entry name" value="Histone_AcTrfase_su3"/>
</dbReference>
<evidence type="ECO:0000256" key="1">
    <source>
        <dbReference type="ARBA" id="ARBA00004123"/>
    </source>
</evidence>